<gene>
    <name evidence="4" type="ORF">JHU38_10410</name>
</gene>
<feature type="domain" description="SPOR" evidence="3">
    <location>
        <begin position="161"/>
        <end position="237"/>
    </location>
</feature>
<dbReference type="EMBL" id="JAERMS010000041">
    <property type="protein sequence ID" value="MBO1364172.1"/>
    <property type="molecule type" value="Genomic_DNA"/>
</dbReference>
<dbReference type="InterPro" id="IPR007730">
    <property type="entry name" value="SPOR-like_dom"/>
</dbReference>
<keyword evidence="2" id="KW-0732">Signal</keyword>
<sequence>MQFFVTLFFMLICGIATTQAQTFTEHIQKKQNGQGSVTIHQSKQIEDLVNGTTANTKQTTSQAKNKPVTTSHATQNDSIKKTPKPDKKTAEPDSIKKEASRETKHDSTKTERHEAEKKENERPETDKRTESTEQKSLEEAGMDIPTVDMRKKIMRRSYKITGYRVQVYAGGNSREDRIKAEKIGSDIKMKFLDQPVYVHFYSPRWICRVGNYRSFEEANHMLQQIKAMGYQQACIVRGKITVQY</sequence>
<evidence type="ECO:0000256" key="2">
    <source>
        <dbReference type="SAM" id="SignalP"/>
    </source>
</evidence>
<reference evidence="4 5" key="1">
    <citation type="submission" date="2021-01" db="EMBL/GenBank/DDBJ databases">
        <title>Prevotella A2931 sp. nov.</title>
        <authorList>
            <person name="Buhl M."/>
            <person name="Oberhettinger P."/>
        </authorList>
    </citation>
    <scope>NUCLEOTIDE SEQUENCE [LARGE SCALE GENOMIC DNA]</scope>
    <source>
        <strain evidence="4 5">A2931</strain>
    </source>
</reference>
<proteinExistence type="predicted"/>
<dbReference type="SUPFAM" id="SSF110997">
    <property type="entry name" value="Sporulation related repeat"/>
    <property type="match status" value="1"/>
</dbReference>
<dbReference type="Pfam" id="PF05036">
    <property type="entry name" value="SPOR"/>
    <property type="match status" value="1"/>
</dbReference>
<feature type="compositionally biased region" description="Basic and acidic residues" evidence="1">
    <location>
        <begin position="78"/>
        <end position="138"/>
    </location>
</feature>
<dbReference type="RefSeq" id="WP_107581275.1">
    <property type="nucleotide sequence ID" value="NZ_JAERMS010000041.1"/>
</dbReference>
<feature type="chain" id="PRO_5045560710" evidence="2">
    <location>
        <begin position="21"/>
        <end position="244"/>
    </location>
</feature>
<evidence type="ECO:0000259" key="3">
    <source>
        <dbReference type="Pfam" id="PF05036"/>
    </source>
</evidence>
<dbReference type="InterPro" id="IPR036680">
    <property type="entry name" value="SPOR-like_sf"/>
</dbReference>
<evidence type="ECO:0000256" key="1">
    <source>
        <dbReference type="SAM" id="MobiDB-lite"/>
    </source>
</evidence>
<evidence type="ECO:0000313" key="4">
    <source>
        <dbReference type="EMBL" id="MBO1364172.1"/>
    </source>
</evidence>
<name>A0ABS3M7M1_9BACT</name>
<evidence type="ECO:0000313" key="5">
    <source>
        <dbReference type="Proteomes" id="UP000664265"/>
    </source>
</evidence>
<feature type="region of interest" description="Disordered" evidence="1">
    <location>
        <begin position="51"/>
        <end position="144"/>
    </location>
</feature>
<keyword evidence="5" id="KW-1185">Reference proteome</keyword>
<comment type="caution">
    <text evidence="4">The sequence shown here is derived from an EMBL/GenBank/DDBJ whole genome shotgun (WGS) entry which is preliminary data.</text>
</comment>
<accession>A0ABS3M7M1</accession>
<protein>
    <submittedName>
        <fullName evidence="4">SPOR domain-containing protein</fullName>
    </submittedName>
</protein>
<feature type="signal peptide" evidence="2">
    <location>
        <begin position="1"/>
        <end position="20"/>
    </location>
</feature>
<organism evidence="4 5">
    <name type="scientific">Prevotella illustrans</name>
    <dbReference type="NCBI Taxonomy" id="2800387"/>
    <lineage>
        <taxon>Bacteria</taxon>
        <taxon>Pseudomonadati</taxon>
        <taxon>Bacteroidota</taxon>
        <taxon>Bacteroidia</taxon>
        <taxon>Bacteroidales</taxon>
        <taxon>Prevotellaceae</taxon>
        <taxon>Prevotella</taxon>
    </lineage>
</organism>
<feature type="compositionally biased region" description="Polar residues" evidence="1">
    <location>
        <begin position="51"/>
        <end position="77"/>
    </location>
</feature>
<dbReference type="Proteomes" id="UP000664265">
    <property type="component" value="Unassembled WGS sequence"/>
</dbReference>